<dbReference type="PANTHER" id="PTHR23519">
    <property type="entry name" value="AUTOPHAGY-RELATED PROTEIN 22"/>
    <property type="match status" value="1"/>
</dbReference>
<dbReference type="Gene3D" id="1.20.1250.20">
    <property type="entry name" value="MFS general substrate transporter like domains"/>
    <property type="match status" value="1"/>
</dbReference>
<protein>
    <submittedName>
        <fullName evidence="7">MFS transporter</fullName>
    </submittedName>
</protein>
<comment type="caution">
    <text evidence="7">The sequence shown here is derived from an EMBL/GenBank/DDBJ whole genome shotgun (WGS) entry which is preliminary data.</text>
</comment>
<dbReference type="PANTHER" id="PTHR23519:SF1">
    <property type="entry name" value="AUTOPHAGY-RELATED PROTEIN 22"/>
    <property type="match status" value="1"/>
</dbReference>
<dbReference type="InterPro" id="IPR024671">
    <property type="entry name" value="Atg22-like"/>
</dbReference>
<dbReference type="SUPFAM" id="SSF103473">
    <property type="entry name" value="MFS general substrate transporter"/>
    <property type="match status" value="1"/>
</dbReference>
<keyword evidence="8" id="KW-1185">Reference proteome</keyword>
<dbReference type="EMBL" id="JBEGDP010000002">
    <property type="protein sequence ID" value="MEQ7846207.1"/>
    <property type="molecule type" value="Genomic_DNA"/>
</dbReference>
<dbReference type="Pfam" id="PF11700">
    <property type="entry name" value="ATG22"/>
    <property type="match status" value="2"/>
</dbReference>
<gene>
    <name evidence="7" type="ORF">V6R90_02880</name>
</gene>
<keyword evidence="4 6" id="KW-1133">Transmembrane helix</keyword>
<accession>A0ABV1NUP4</accession>
<sequence>MSTDPEQSTGAPRGVADLRPLERRREQRAWSWYDWANSAFYTSVLTVLFAPYMITVAGRAAGCPDPDETCSRTVSLLGLDLAAGSLPAYLTTFATIASAFVLPVVGAFVDGSAHKKRHMAGFAWAGALAGSLLFFMEGDDWQLGAVAVVAASILGGCSLVSYYAILVDISTVEERDRVSSRGWAWGYLGGGLLLLLNLVVVLGHDAFGIGTELAVRLSMLSAALWWAGFTIVPFVRLRDHQPSPEAPSREGSLVQRSFGQLWTTMRELRGYPMTMTFLIAYLFYNDGIQTVIASASTYGSKQLGLSQTVLIATILMIQFVAFGGALLFGRLASTHGAYRCLLWGTVGWMAIVVAAIALPAGDVGLFVLTGAAIAVVMGGTQALSRSFFSLLIPRGREGEYFALYNAAERGTSWFGTLLFGLVFQLTGSYRPAIFALLVFFLLGFLVLLRLDPRRGIEEAGNTVPASLLRRSAA</sequence>
<feature type="transmembrane region" description="Helical" evidence="6">
    <location>
        <begin position="304"/>
        <end position="328"/>
    </location>
</feature>
<feature type="transmembrane region" description="Helical" evidence="6">
    <location>
        <begin position="142"/>
        <end position="165"/>
    </location>
</feature>
<comment type="subcellular location">
    <subcellularLocation>
        <location evidence="1">Endomembrane system</location>
        <topology evidence="1">Multi-pass membrane protein</topology>
    </subcellularLocation>
</comment>
<evidence type="ECO:0000256" key="3">
    <source>
        <dbReference type="ARBA" id="ARBA00022692"/>
    </source>
</evidence>
<feature type="transmembrane region" description="Helical" evidence="6">
    <location>
        <begin position="429"/>
        <end position="448"/>
    </location>
</feature>
<reference evidence="7 8" key="1">
    <citation type="submission" date="2024-02" db="EMBL/GenBank/DDBJ databases">
        <title>Full genome sequence of Nocardioides kribbensis.</title>
        <authorList>
            <person name="Poletto B.L."/>
            <person name="Silva G."/>
            <person name="Galante D."/>
            <person name="Campos K.R."/>
            <person name="Santos M.B.N."/>
            <person name="Sacchi C.T."/>
        </authorList>
    </citation>
    <scope>NUCLEOTIDE SEQUENCE [LARGE SCALE GENOMIC DNA]</scope>
    <source>
        <strain evidence="7 8">O4R</strain>
    </source>
</reference>
<evidence type="ECO:0000313" key="7">
    <source>
        <dbReference type="EMBL" id="MEQ7846207.1"/>
    </source>
</evidence>
<feature type="transmembrane region" description="Helical" evidence="6">
    <location>
        <begin position="268"/>
        <end position="284"/>
    </location>
</feature>
<feature type="transmembrane region" description="Helical" evidence="6">
    <location>
        <begin position="120"/>
        <end position="136"/>
    </location>
</feature>
<feature type="transmembrane region" description="Helical" evidence="6">
    <location>
        <begin position="213"/>
        <end position="235"/>
    </location>
</feature>
<dbReference type="Proteomes" id="UP001482520">
    <property type="component" value="Unassembled WGS sequence"/>
</dbReference>
<feature type="transmembrane region" description="Helical" evidence="6">
    <location>
        <begin position="340"/>
        <end position="360"/>
    </location>
</feature>
<feature type="transmembrane region" description="Helical" evidence="6">
    <location>
        <begin position="86"/>
        <end position="108"/>
    </location>
</feature>
<keyword evidence="3 6" id="KW-0812">Transmembrane</keyword>
<feature type="transmembrane region" description="Helical" evidence="6">
    <location>
        <begin position="366"/>
        <end position="388"/>
    </location>
</feature>
<proteinExistence type="predicted"/>
<feature type="transmembrane region" description="Helical" evidence="6">
    <location>
        <begin position="400"/>
        <end position="423"/>
    </location>
</feature>
<organism evidence="7 8">
    <name type="scientific">Nocardioides kribbensis</name>
    <dbReference type="NCBI Taxonomy" id="305517"/>
    <lineage>
        <taxon>Bacteria</taxon>
        <taxon>Bacillati</taxon>
        <taxon>Actinomycetota</taxon>
        <taxon>Actinomycetes</taxon>
        <taxon>Propionibacteriales</taxon>
        <taxon>Nocardioidaceae</taxon>
        <taxon>Nocardioides</taxon>
    </lineage>
</organism>
<evidence type="ECO:0000313" key="8">
    <source>
        <dbReference type="Proteomes" id="UP001482520"/>
    </source>
</evidence>
<name>A0ABV1NUP4_9ACTN</name>
<feature type="transmembrane region" description="Helical" evidence="6">
    <location>
        <begin position="185"/>
        <end position="207"/>
    </location>
</feature>
<dbReference type="InterPro" id="IPR050495">
    <property type="entry name" value="ATG22/LtaA_families"/>
</dbReference>
<dbReference type="InterPro" id="IPR036259">
    <property type="entry name" value="MFS_trans_sf"/>
</dbReference>
<dbReference type="RefSeq" id="WP_193660841.1">
    <property type="nucleotide sequence ID" value="NZ_BAAAMM010000007.1"/>
</dbReference>
<evidence type="ECO:0000256" key="2">
    <source>
        <dbReference type="ARBA" id="ARBA00022448"/>
    </source>
</evidence>
<keyword evidence="5 6" id="KW-0472">Membrane</keyword>
<keyword evidence="2" id="KW-0813">Transport</keyword>
<evidence type="ECO:0000256" key="1">
    <source>
        <dbReference type="ARBA" id="ARBA00004127"/>
    </source>
</evidence>
<feature type="transmembrane region" description="Helical" evidence="6">
    <location>
        <begin position="32"/>
        <end position="54"/>
    </location>
</feature>
<evidence type="ECO:0000256" key="5">
    <source>
        <dbReference type="ARBA" id="ARBA00023136"/>
    </source>
</evidence>
<evidence type="ECO:0000256" key="4">
    <source>
        <dbReference type="ARBA" id="ARBA00022989"/>
    </source>
</evidence>
<evidence type="ECO:0000256" key="6">
    <source>
        <dbReference type="SAM" id="Phobius"/>
    </source>
</evidence>